<evidence type="ECO:0000313" key="3">
    <source>
        <dbReference type="Proteomes" id="UP001420932"/>
    </source>
</evidence>
<feature type="chain" id="PRO_5042917307" evidence="1">
    <location>
        <begin position="23"/>
        <end position="62"/>
    </location>
</feature>
<dbReference type="Proteomes" id="UP001420932">
    <property type="component" value="Unassembled WGS sequence"/>
</dbReference>
<dbReference type="AlphaFoldDB" id="A0AAP0J6J1"/>
<dbReference type="GO" id="GO:0005525">
    <property type="term" value="F:GTP binding"/>
    <property type="evidence" value="ECO:0007669"/>
    <property type="project" value="InterPro"/>
</dbReference>
<organism evidence="2 3">
    <name type="scientific">Stephania yunnanensis</name>
    <dbReference type="NCBI Taxonomy" id="152371"/>
    <lineage>
        <taxon>Eukaryota</taxon>
        <taxon>Viridiplantae</taxon>
        <taxon>Streptophyta</taxon>
        <taxon>Embryophyta</taxon>
        <taxon>Tracheophyta</taxon>
        <taxon>Spermatophyta</taxon>
        <taxon>Magnoliopsida</taxon>
        <taxon>Ranunculales</taxon>
        <taxon>Menispermaceae</taxon>
        <taxon>Menispermoideae</taxon>
        <taxon>Cissampelideae</taxon>
        <taxon>Stephania</taxon>
    </lineage>
</organism>
<dbReference type="InterPro" id="IPR001806">
    <property type="entry name" value="Small_GTPase"/>
</dbReference>
<dbReference type="Pfam" id="PF00071">
    <property type="entry name" value="Ras"/>
    <property type="match status" value="1"/>
</dbReference>
<comment type="caution">
    <text evidence="2">The sequence shown here is derived from an EMBL/GenBank/DDBJ whole genome shotgun (WGS) entry which is preliminary data.</text>
</comment>
<evidence type="ECO:0000256" key="1">
    <source>
        <dbReference type="SAM" id="SignalP"/>
    </source>
</evidence>
<evidence type="ECO:0000313" key="2">
    <source>
        <dbReference type="EMBL" id="KAK9128429.1"/>
    </source>
</evidence>
<keyword evidence="1" id="KW-0732">Signal</keyword>
<dbReference type="EMBL" id="JBBNAF010000007">
    <property type="protein sequence ID" value="KAK9128429.1"/>
    <property type="molecule type" value="Genomic_DNA"/>
</dbReference>
<name>A0AAP0J6J1_9MAGN</name>
<gene>
    <name evidence="2" type="ORF">Syun_017226</name>
</gene>
<dbReference type="GO" id="GO:0003924">
    <property type="term" value="F:GTPase activity"/>
    <property type="evidence" value="ECO:0007669"/>
    <property type="project" value="InterPro"/>
</dbReference>
<dbReference type="InterPro" id="IPR027417">
    <property type="entry name" value="P-loop_NTPase"/>
</dbReference>
<reference evidence="2 3" key="1">
    <citation type="submission" date="2024-01" db="EMBL/GenBank/DDBJ databases">
        <title>Genome assemblies of Stephania.</title>
        <authorList>
            <person name="Yang L."/>
        </authorList>
    </citation>
    <scope>NUCLEOTIDE SEQUENCE [LARGE SCALE GENOMIC DNA]</scope>
    <source>
        <strain evidence="2">YNDBR</strain>
        <tissue evidence="2">Leaf</tissue>
    </source>
</reference>
<accession>A0AAP0J6J1</accession>
<protein>
    <submittedName>
        <fullName evidence="2">Uncharacterized protein</fullName>
    </submittedName>
</protein>
<proteinExistence type="predicted"/>
<dbReference type="Gene3D" id="3.40.50.300">
    <property type="entry name" value="P-loop containing nucleotide triphosphate hydrolases"/>
    <property type="match status" value="1"/>
</dbReference>
<feature type="signal peptide" evidence="1">
    <location>
        <begin position="1"/>
        <end position="22"/>
    </location>
</feature>
<sequence length="62" mass="7276">MGYWLPIRPIVLVLAFEELVTSHRFSSMEIDGKEVKAQIWDTARQDRFHVVILCTTKVYHSL</sequence>
<keyword evidence="3" id="KW-1185">Reference proteome</keyword>